<dbReference type="Pfam" id="PF03061">
    <property type="entry name" value="4HBT"/>
    <property type="match status" value="1"/>
</dbReference>
<dbReference type="InterPro" id="IPR006683">
    <property type="entry name" value="Thioestr_dom"/>
</dbReference>
<dbReference type="NCBIfam" id="TIGR00369">
    <property type="entry name" value="unchar_dom_1"/>
    <property type="match status" value="1"/>
</dbReference>
<dbReference type="InterPro" id="IPR029069">
    <property type="entry name" value="HotDog_dom_sf"/>
</dbReference>
<dbReference type="RefSeq" id="WP_135943203.1">
    <property type="nucleotide sequence ID" value="NZ_BMEI01000001.1"/>
</dbReference>
<dbReference type="CDD" id="cd03443">
    <property type="entry name" value="PaaI_thioesterase"/>
    <property type="match status" value="1"/>
</dbReference>
<dbReference type="InterPro" id="IPR003736">
    <property type="entry name" value="PAAI_dom"/>
</dbReference>
<dbReference type="AlphaFoldDB" id="A0A4S2HE06"/>
<dbReference type="Proteomes" id="UP000305451">
    <property type="component" value="Unassembled WGS sequence"/>
</dbReference>
<dbReference type="Gene3D" id="3.10.129.10">
    <property type="entry name" value="Hotdog Thioesterase"/>
    <property type="match status" value="1"/>
</dbReference>
<evidence type="ECO:0000256" key="2">
    <source>
        <dbReference type="ARBA" id="ARBA00022801"/>
    </source>
</evidence>
<dbReference type="GO" id="GO:0047617">
    <property type="term" value="F:fatty acyl-CoA hydrolase activity"/>
    <property type="evidence" value="ECO:0007669"/>
    <property type="project" value="InterPro"/>
</dbReference>
<evidence type="ECO:0000313" key="4">
    <source>
        <dbReference type="EMBL" id="TGY94008.1"/>
    </source>
</evidence>
<proteinExistence type="inferred from homology"/>
<evidence type="ECO:0000259" key="3">
    <source>
        <dbReference type="Pfam" id="PF03061"/>
    </source>
</evidence>
<dbReference type="InterPro" id="IPR039298">
    <property type="entry name" value="ACOT13"/>
</dbReference>
<comment type="caution">
    <text evidence="4">The sequence shown here is derived from an EMBL/GenBank/DDBJ whole genome shotgun (WGS) entry which is preliminary data.</text>
</comment>
<sequence length="153" mass="16033">MSAPGEGQTGLEILTEWKASGKAPGFAGLLGFSVADFGPGYAHLDCPIRPEHANLMKGVHGGVMAGLMDAVTGCALLTLLGSNERFATTDLQVRYLKGAPSDAKRLRAEADIVHRGRTLCVAETRVCSPDGTVHARGSASMMIRPVKRASEDG</sequence>
<dbReference type="EMBL" id="SRXV01000001">
    <property type="protein sequence ID" value="TGY94008.1"/>
    <property type="molecule type" value="Genomic_DNA"/>
</dbReference>
<name>A0A4S2HE06_9PROT</name>
<feature type="domain" description="Thioesterase" evidence="3">
    <location>
        <begin position="59"/>
        <end position="133"/>
    </location>
</feature>
<reference evidence="4 5" key="1">
    <citation type="journal article" date="2013" name="Int. J. Syst. Evol. Microbiol.">
        <title>Marinicauda pacifica gen. nov., sp. nov., a prosthecate alphaproteobacterium of the family Hyphomonadaceae isolated from deep seawater.</title>
        <authorList>
            <person name="Zhang X.Y."/>
            <person name="Li G.W."/>
            <person name="Wang C.S."/>
            <person name="Zhang Y.J."/>
            <person name="Xu X.W."/>
            <person name="Li H."/>
            <person name="Liu A."/>
            <person name="Liu C."/>
            <person name="Xie B.B."/>
            <person name="Qin Q.L."/>
            <person name="Xu Z."/>
            <person name="Chen X.L."/>
            <person name="Zhou B.C."/>
            <person name="Zhang Y.Z."/>
        </authorList>
    </citation>
    <scope>NUCLEOTIDE SEQUENCE [LARGE SCALE GENOMIC DNA]</scope>
    <source>
        <strain evidence="4 5">P-1 km-3</strain>
    </source>
</reference>
<dbReference type="PANTHER" id="PTHR21660:SF1">
    <property type="entry name" value="ACYL-COENZYME A THIOESTERASE 13"/>
    <property type="match status" value="1"/>
</dbReference>
<dbReference type="PANTHER" id="PTHR21660">
    <property type="entry name" value="THIOESTERASE SUPERFAMILY MEMBER-RELATED"/>
    <property type="match status" value="1"/>
</dbReference>
<protein>
    <submittedName>
        <fullName evidence="4">PaaI family thioesterase</fullName>
    </submittedName>
</protein>
<keyword evidence="2" id="KW-0378">Hydrolase</keyword>
<comment type="similarity">
    <text evidence="1">Belongs to the thioesterase PaaI family.</text>
</comment>
<organism evidence="4 5">
    <name type="scientific">Marinicauda pacifica</name>
    <dbReference type="NCBI Taxonomy" id="1133559"/>
    <lineage>
        <taxon>Bacteria</taxon>
        <taxon>Pseudomonadati</taxon>
        <taxon>Pseudomonadota</taxon>
        <taxon>Alphaproteobacteria</taxon>
        <taxon>Maricaulales</taxon>
        <taxon>Maricaulaceae</taxon>
        <taxon>Marinicauda</taxon>
    </lineage>
</organism>
<dbReference type="SUPFAM" id="SSF54637">
    <property type="entry name" value="Thioesterase/thiol ester dehydrase-isomerase"/>
    <property type="match status" value="1"/>
</dbReference>
<dbReference type="OrthoDB" id="9813282at2"/>
<keyword evidence="5" id="KW-1185">Reference proteome</keyword>
<gene>
    <name evidence="4" type="ORF">E5162_01595</name>
</gene>
<evidence type="ECO:0000256" key="1">
    <source>
        <dbReference type="ARBA" id="ARBA00008324"/>
    </source>
</evidence>
<accession>A0A4S2HE06</accession>
<evidence type="ECO:0000313" key="5">
    <source>
        <dbReference type="Proteomes" id="UP000305451"/>
    </source>
</evidence>